<accession>A0A3B0VAM0</accession>
<proteinExistence type="predicted"/>
<dbReference type="AlphaFoldDB" id="A0A3B0VAM0"/>
<protein>
    <submittedName>
        <fullName evidence="1">Uncharacterized protein</fullName>
    </submittedName>
</protein>
<reference evidence="1" key="1">
    <citation type="submission" date="2018-06" db="EMBL/GenBank/DDBJ databases">
        <authorList>
            <person name="Zhirakovskaya E."/>
        </authorList>
    </citation>
    <scope>NUCLEOTIDE SEQUENCE</scope>
</reference>
<sequence>MKRISILNMGLISPIQSPGVGVDDWVTAIISLKEKLPAE</sequence>
<evidence type="ECO:0000313" key="1">
    <source>
        <dbReference type="EMBL" id="VAW35247.1"/>
    </source>
</evidence>
<organism evidence="1">
    <name type="scientific">hydrothermal vent metagenome</name>
    <dbReference type="NCBI Taxonomy" id="652676"/>
    <lineage>
        <taxon>unclassified sequences</taxon>
        <taxon>metagenomes</taxon>
        <taxon>ecological metagenomes</taxon>
    </lineage>
</organism>
<dbReference type="EMBL" id="UOEU01000578">
    <property type="protein sequence ID" value="VAW35247.1"/>
    <property type="molecule type" value="Genomic_DNA"/>
</dbReference>
<name>A0A3B0VAM0_9ZZZZ</name>
<gene>
    <name evidence="1" type="ORF">MNBD_CHLOROFLEXI01-4012</name>
</gene>